<reference evidence="1" key="2">
    <citation type="submission" date="2011-02" db="EMBL/GenBank/DDBJ databases">
        <authorList>
            <person name="MacLean D."/>
        </authorList>
    </citation>
    <scope>NUCLEOTIDE SEQUENCE</scope>
</reference>
<evidence type="ECO:0000313" key="1">
    <source>
        <dbReference type="EMBL" id="CCA19468.1"/>
    </source>
</evidence>
<dbReference type="AlphaFoldDB" id="F0WE39"/>
<reference evidence="1" key="1">
    <citation type="journal article" date="2011" name="PLoS Biol.">
        <title>Gene gain and loss during evolution of obligate parasitism in the white rust pathogen of Arabidopsis thaliana.</title>
        <authorList>
            <person name="Kemen E."/>
            <person name="Gardiner A."/>
            <person name="Schultz-Larsen T."/>
            <person name="Kemen A.C."/>
            <person name="Balmuth A.L."/>
            <person name="Robert-Seilaniantz A."/>
            <person name="Bailey K."/>
            <person name="Holub E."/>
            <person name="Studholme D.J."/>
            <person name="Maclean D."/>
            <person name="Jones J.D."/>
        </authorList>
    </citation>
    <scope>NUCLEOTIDE SEQUENCE</scope>
</reference>
<proteinExistence type="predicted"/>
<sequence>MPSSSGCQELFSERSCVHECLTTRFYFSRMVRRFPSVEAGFVHRHVFHCSLTTVERGCIAVACSKTVTWR</sequence>
<gene>
    <name evidence="1" type="primary">AlNc14C71G4900</name>
    <name evidence="1" type="ORF">ALNC14_056110</name>
</gene>
<dbReference type="HOGENOM" id="CLU_2763146_0_0_1"/>
<name>F0WE39_9STRA</name>
<protein>
    <submittedName>
        <fullName evidence="1">AlNc14C71G4900 protein</fullName>
    </submittedName>
</protein>
<organism evidence="1">
    <name type="scientific">Albugo laibachii Nc14</name>
    <dbReference type="NCBI Taxonomy" id="890382"/>
    <lineage>
        <taxon>Eukaryota</taxon>
        <taxon>Sar</taxon>
        <taxon>Stramenopiles</taxon>
        <taxon>Oomycota</taxon>
        <taxon>Peronosporomycetes</taxon>
        <taxon>Albuginales</taxon>
        <taxon>Albuginaceae</taxon>
        <taxon>Albugo</taxon>
    </lineage>
</organism>
<accession>F0WE39</accession>
<dbReference type="EMBL" id="FR824116">
    <property type="protein sequence ID" value="CCA19468.1"/>
    <property type="molecule type" value="Genomic_DNA"/>
</dbReference>